<dbReference type="EC" id="3.1.1.1" evidence="4"/>
<dbReference type="SUPFAM" id="SSF53474">
    <property type="entry name" value="alpha/beta-Hydrolases"/>
    <property type="match status" value="1"/>
</dbReference>
<feature type="domain" description="Phospholipase/carboxylesterase/thioesterase" evidence="3">
    <location>
        <begin position="10"/>
        <end position="216"/>
    </location>
</feature>
<dbReference type="InterPro" id="IPR003140">
    <property type="entry name" value="PLipase/COase/thioEstase"/>
</dbReference>
<organism evidence="4 5">
    <name type="scientific">Luminiphilus syltensis NOR5-1B</name>
    <dbReference type="NCBI Taxonomy" id="565045"/>
    <lineage>
        <taxon>Bacteria</taxon>
        <taxon>Pseudomonadati</taxon>
        <taxon>Pseudomonadota</taxon>
        <taxon>Gammaproteobacteria</taxon>
        <taxon>Cellvibrionales</taxon>
        <taxon>Halieaceae</taxon>
        <taxon>Luminiphilus</taxon>
    </lineage>
</organism>
<dbReference type="AlphaFoldDB" id="B8KTE0"/>
<gene>
    <name evidence="4" type="ORF">NOR51B_2334</name>
</gene>
<reference evidence="5" key="1">
    <citation type="journal article" date="2013" name="BMC Microbiol.">
        <title>Taxonomy and evolution of bacteriochlorophyll a-containing members of the OM60/NOR5 clade of marine gammaproteobacteria: description of Luminiphilus syltensis gen. nov., sp. nov., reclassification of Haliea rubra as Pseudohaliea rubra gen. nov., comb. nov., and emendation of Chromatocurvus halotolerans.</title>
        <authorList>
            <person name="Spring S."/>
            <person name="Riedel T."/>
            <person name="Sproer C."/>
            <person name="Yan S."/>
            <person name="Harder J."/>
            <person name="Fuchs B.M."/>
        </authorList>
    </citation>
    <scope>NUCLEOTIDE SEQUENCE [LARGE SCALE GENOMIC DNA]</scope>
    <source>
        <strain evidence="5">NOR51-B</strain>
    </source>
</reference>
<dbReference type="PANTHER" id="PTHR10655:SF17">
    <property type="entry name" value="LYSOPHOSPHOLIPASE-LIKE PROTEIN 1"/>
    <property type="match status" value="1"/>
</dbReference>
<dbReference type="InterPro" id="IPR050565">
    <property type="entry name" value="LYPA1-2/EST-like"/>
</dbReference>
<dbReference type="Pfam" id="PF02230">
    <property type="entry name" value="Abhydrolase_2"/>
    <property type="match status" value="1"/>
</dbReference>
<evidence type="ECO:0000256" key="2">
    <source>
        <dbReference type="ARBA" id="ARBA00022801"/>
    </source>
</evidence>
<dbReference type="eggNOG" id="COG0400">
    <property type="taxonomic scope" value="Bacteria"/>
</dbReference>
<evidence type="ECO:0000256" key="1">
    <source>
        <dbReference type="ARBA" id="ARBA00006499"/>
    </source>
</evidence>
<comment type="similarity">
    <text evidence="1">Belongs to the AB hydrolase superfamily. AB hydrolase 2 family.</text>
</comment>
<name>B8KTE0_9GAMM</name>
<dbReference type="RefSeq" id="WP_009021127.1">
    <property type="nucleotide sequence ID" value="NZ_DS999411.1"/>
</dbReference>
<dbReference type="GO" id="GO:0106435">
    <property type="term" value="F:carboxylesterase activity"/>
    <property type="evidence" value="ECO:0007669"/>
    <property type="project" value="UniProtKB-EC"/>
</dbReference>
<dbReference type="InterPro" id="IPR029058">
    <property type="entry name" value="AB_hydrolase_fold"/>
</dbReference>
<evidence type="ECO:0000313" key="4">
    <source>
        <dbReference type="EMBL" id="EED36383.1"/>
    </source>
</evidence>
<dbReference type="Proteomes" id="UP000004699">
    <property type="component" value="Unassembled WGS sequence"/>
</dbReference>
<dbReference type="EMBL" id="DS999411">
    <property type="protein sequence ID" value="EED36383.1"/>
    <property type="molecule type" value="Genomic_DNA"/>
</dbReference>
<dbReference type="HOGENOM" id="CLU_049413_3_2_6"/>
<accession>B8KTE0</accession>
<sequence>MSLLPCIQKEPKTPANAAVIWLHGLGADGSDFVPIIPELGFPTTMAVRFIFPNAPSIPITINGGYQMPAWYDITAMDVERKVDTDQLVASAEQVRLLIDREIDRGIPSDRIVLAGFSQGGAVAYQTALTHMYPLAGLLCLSTYFATGDTITPNSANQQIPIKICHGTRDPMVGVQLGKAAYQRLTAMGYAVEYREYPMEHAVCPDEIADISRWLQHVLA</sequence>
<evidence type="ECO:0000259" key="3">
    <source>
        <dbReference type="Pfam" id="PF02230"/>
    </source>
</evidence>
<dbReference type="STRING" id="565045.NOR51B_2334"/>
<evidence type="ECO:0000313" key="5">
    <source>
        <dbReference type="Proteomes" id="UP000004699"/>
    </source>
</evidence>
<dbReference type="PANTHER" id="PTHR10655">
    <property type="entry name" value="LYSOPHOSPHOLIPASE-RELATED"/>
    <property type="match status" value="1"/>
</dbReference>
<protein>
    <submittedName>
        <fullName evidence="4">Carboxylesterase 1</fullName>
        <ecNumber evidence="4">3.1.1.1</ecNumber>
    </submittedName>
</protein>
<dbReference type="Gene3D" id="3.40.50.1820">
    <property type="entry name" value="alpha/beta hydrolase"/>
    <property type="match status" value="1"/>
</dbReference>
<keyword evidence="5" id="KW-1185">Reference proteome</keyword>
<proteinExistence type="inferred from homology"/>
<keyword evidence="2 4" id="KW-0378">Hydrolase</keyword>
<dbReference type="OrthoDB" id="9801763at2"/>